<feature type="compositionally biased region" description="Basic and acidic residues" evidence="5">
    <location>
        <begin position="565"/>
        <end position="577"/>
    </location>
</feature>
<feature type="transmembrane region" description="Helical" evidence="6">
    <location>
        <begin position="102"/>
        <end position="122"/>
    </location>
</feature>
<dbReference type="Pfam" id="PF00916">
    <property type="entry name" value="Sulfate_transp"/>
    <property type="match status" value="1"/>
</dbReference>
<evidence type="ECO:0000256" key="3">
    <source>
        <dbReference type="ARBA" id="ARBA00022989"/>
    </source>
</evidence>
<evidence type="ECO:0000256" key="4">
    <source>
        <dbReference type="ARBA" id="ARBA00023136"/>
    </source>
</evidence>
<protein>
    <recommendedName>
        <fullName evidence="7">STAS domain-containing protein</fullName>
    </recommendedName>
</protein>
<feature type="transmembrane region" description="Helical" evidence="6">
    <location>
        <begin position="439"/>
        <end position="467"/>
    </location>
</feature>
<evidence type="ECO:0000256" key="6">
    <source>
        <dbReference type="SAM" id="Phobius"/>
    </source>
</evidence>
<evidence type="ECO:0000313" key="9">
    <source>
        <dbReference type="Proteomes" id="UP000650833"/>
    </source>
</evidence>
<dbReference type="NCBIfam" id="TIGR00815">
    <property type="entry name" value="sulP"/>
    <property type="match status" value="1"/>
</dbReference>
<accession>A0A8H7QS24</accession>
<dbReference type="Gene3D" id="3.30.750.24">
    <property type="entry name" value="STAS domain"/>
    <property type="match status" value="1"/>
</dbReference>
<evidence type="ECO:0000256" key="5">
    <source>
        <dbReference type="SAM" id="MobiDB-lite"/>
    </source>
</evidence>
<sequence>MSVIYIDNPPPKYGNQLKNQIKKIPAGTKSYFRDLFPIINWLPKYNLIWLSGDLTAAITVGTLVIPQSLAYAKIANLPPVYGLYTSFIGVILYPLFGTSKDVSLGVSAITSLLVGQVIGRFVESEQYISGAWTLADAAITLSLFSGFIVLAIGLFRLGAIYQFICQPAIAGFMAGSGLTIVINQFNKIFGVPNINTSEAPYLVFGKTLINLHHSTVDAAFGVSALIYLYGVKYLSQYLLRKYPQHNRLIFFFNTSRSIIVLVFGTLLCFMINHFAHLTTSPIKIIGDVPAGFNHMAVPTVKTDILGFFGSDLPGIVVLLVMEHGAISTSLGKIQDYKVNISQEMFANGLGNVLGAFFCAFPGTGAFARSAVMSKSGARTPLSSFFVGIIVVLAIYVFTPAFKYIPMASLCAIIAHSVTDLIFGPTVWRKFWELNPMELLIFACAYIISLFTRIDIAVYVPVVLSVLVQLYRSARPQYAILGRIDLDPELGEITNEKQTKQDYIEDMNEIDKLDNALFFSQDHPTLSSYVQPVDAGIVCFQPQENIVFQNSAFVFDKLSEEIEKTTRRGKLPAEKMGDRPWNNTEGVGKSQLKPLLHSVVLDLSGVHQMDYSGMETLLHTAVSTERYSGQHVHWYIVTGESMAVRKSLLFAGFGNQRSDGKVPGRFLSDLRHGIEEGGHRPGVEGCRSFDPAAANHDSDDEKNAFDQIIVIEQVEKQHRRPSLIQKAMGKHSKDSLSTLDQDQQDRPQEFNTTPCNDSARWCYCNNTSIAPNTRITAIHDRFPFFFRSLHEAVRAALIGKAISDSHSLDSISVISDRDQTTSPGESSSA</sequence>
<feature type="transmembrane region" description="Helical" evidence="6">
    <location>
        <begin position="344"/>
        <end position="367"/>
    </location>
</feature>
<dbReference type="InterPro" id="IPR011547">
    <property type="entry name" value="SLC26A/SulP_dom"/>
</dbReference>
<name>A0A8H7QS24_9FUNG</name>
<comment type="subcellular location">
    <subcellularLocation>
        <location evidence="1">Membrane</location>
        <topology evidence="1">Multi-pass membrane protein</topology>
    </subcellularLocation>
</comment>
<dbReference type="InterPro" id="IPR002645">
    <property type="entry name" value="STAS_dom"/>
</dbReference>
<feature type="domain" description="STAS" evidence="7">
    <location>
        <begin position="535"/>
        <end position="652"/>
    </location>
</feature>
<proteinExistence type="predicted"/>
<feature type="transmembrane region" description="Helical" evidence="6">
    <location>
        <begin position="379"/>
        <end position="397"/>
    </location>
</feature>
<evidence type="ECO:0000256" key="1">
    <source>
        <dbReference type="ARBA" id="ARBA00004141"/>
    </source>
</evidence>
<comment type="caution">
    <text evidence="8">The sequence shown here is derived from an EMBL/GenBank/DDBJ whole genome shotgun (WGS) entry which is preliminary data.</text>
</comment>
<keyword evidence="9" id="KW-1185">Reference proteome</keyword>
<feature type="region of interest" description="Disordered" evidence="5">
    <location>
        <begin position="725"/>
        <end position="751"/>
    </location>
</feature>
<evidence type="ECO:0000256" key="2">
    <source>
        <dbReference type="ARBA" id="ARBA00022692"/>
    </source>
</evidence>
<dbReference type="PROSITE" id="PS50801">
    <property type="entry name" value="STAS"/>
    <property type="match status" value="1"/>
</dbReference>
<dbReference type="AlphaFoldDB" id="A0A8H7QS24"/>
<dbReference type="PANTHER" id="PTHR11814">
    <property type="entry name" value="SULFATE TRANSPORTER"/>
    <property type="match status" value="1"/>
</dbReference>
<evidence type="ECO:0000313" key="8">
    <source>
        <dbReference type="EMBL" id="KAG2196621.1"/>
    </source>
</evidence>
<keyword evidence="3 6" id="KW-1133">Transmembrane helix</keyword>
<dbReference type="Proteomes" id="UP000650833">
    <property type="component" value="Unassembled WGS sequence"/>
</dbReference>
<dbReference type="Pfam" id="PF01740">
    <property type="entry name" value="STAS"/>
    <property type="match status" value="1"/>
</dbReference>
<dbReference type="GO" id="GO:0008271">
    <property type="term" value="F:secondary active sulfate transmembrane transporter activity"/>
    <property type="evidence" value="ECO:0007669"/>
    <property type="project" value="InterPro"/>
</dbReference>
<dbReference type="OrthoDB" id="288203at2759"/>
<feature type="transmembrane region" description="Helical" evidence="6">
    <location>
        <begin position="248"/>
        <end position="272"/>
    </location>
</feature>
<evidence type="ECO:0000259" key="7">
    <source>
        <dbReference type="PROSITE" id="PS50801"/>
    </source>
</evidence>
<dbReference type="PROSITE" id="PS01130">
    <property type="entry name" value="SLC26A"/>
    <property type="match status" value="1"/>
</dbReference>
<dbReference type="EMBL" id="JAEPRC010000467">
    <property type="protein sequence ID" value="KAG2196621.1"/>
    <property type="molecule type" value="Genomic_DNA"/>
</dbReference>
<gene>
    <name evidence="8" type="ORF">INT46_001985</name>
</gene>
<dbReference type="InterPro" id="IPR018045">
    <property type="entry name" value="S04_transporter_CS"/>
</dbReference>
<feature type="transmembrane region" description="Helical" evidence="6">
    <location>
        <begin position="77"/>
        <end position="96"/>
    </location>
</feature>
<dbReference type="InterPro" id="IPR001902">
    <property type="entry name" value="SLC26A/SulP_fam"/>
</dbReference>
<feature type="transmembrane region" description="Helical" evidence="6">
    <location>
        <begin position="47"/>
        <end position="65"/>
    </location>
</feature>
<keyword evidence="2 6" id="KW-0812">Transmembrane</keyword>
<feature type="transmembrane region" description="Helical" evidence="6">
    <location>
        <begin position="134"/>
        <end position="154"/>
    </location>
</feature>
<feature type="region of interest" description="Disordered" evidence="5">
    <location>
        <begin position="565"/>
        <end position="586"/>
    </location>
</feature>
<dbReference type="InterPro" id="IPR036513">
    <property type="entry name" value="STAS_dom_sf"/>
</dbReference>
<reference evidence="8" key="1">
    <citation type="submission" date="2020-12" db="EMBL/GenBank/DDBJ databases">
        <title>Metabolic potential, ecology and presence of endohyphal bacteria is reflected in genomic diversity of Mucoromycotina.</title>
        <authorList>
            <person name="Muszewska A."/>
            <person name="Okrasinska A."/>
            <person name="Steczkiewicz K."/>
            <person name="Drgas O."/>
            <person name="Orlowska M."/>
            <person name="Perlinska-Lenart U."/>
            <person name="Aleksandrzak-Piekarczyk T."/>
            <person name="Szatraj K."/>
            <person name="Zielenkiewicz U."/>
            <person name="Pilsyk S."/>
            <person name="Malc E."/>
            <person name="Mieczkowski P."/>
            <person name="Kruszewska J.S."/>
            <person name="Biernat P."/>
            <person name="Pawlowska J."/>
        </authorList>
    </citation>
    <scope>NUCLEOTIDE SEQUENCE</scope>
    <source>
        <strain evidence="8">CBS 226.32</strain>
    </source>
</reference>
<dbReference type="SUPFAM" id="SSF52091">
    <property type="entry name" value="SpoIIaa-like"/>
    <property type="match status" value="1"/>
</dbReference>
<organism evidence="8 9">
    <name type="scientific">Mucor plumbeus</name>
    <dbReference type="NCBI Taxonomy" id="97098"/>
    <lineage>
        <taxon>Eukaryota</taxon>
        <taxon>Fungi</taxon>
        <taxon>Fungi incertae sedis</taxon>
        <taxon>Mucoromycota</taxon>
        <taxon>Mucoromycotina</taxon>
        <taxon>Mucoromycetes</taxon>
        <taxon>Mucorales</taxon>
        <taxon>Mucorineae</taxon>
        <taxon>Mucoraceae</taxon>
        <taxon>Mucor</taxon>
    </lineage>
</organism>
<keyword evidence="4 6" id="KW-0472">Membrane</keyword>
<dbReference type="GO" id="GO:0016020">
    <property type="term" value="C:membrane"/>
    <property type="evidence" value="ECO:0007669"/>
    <property type="project" value="UniProtKB-SubCell"/>
</dbReference>